<dbReference type="RefSeq" id="WP_160597728.1">
    <property type="nucleotide sequence ID" value="NZ_WTYS01000001.1"/>
</dbReference>
<evidence type="ECO:0000313" key="3">
    <source>
        <dbReference type="EMBL" id="MXO56539.1"/>
    </source>
</evidence>
<keyword evidence="1" id="KW-0732">Signal</keyword>
<accession>A0A6I4SLA2</accession>
<dbReference type="InterPro" id="IPR024983">
    <property type="entry name" value="CHAT_dom"/>
</dbReference>
<proteinExistence type="predicted"/>
<keyword evidence="4" id="KW-1185">Reference proteome</keyword>
<dbReference type="EMBL" id="WTYS01000001">
    <property type="protein sequence ID" value="MXO56539.1"/>
    <property type="molecule type" value="Genomic_DNA"/>
</dbReference>
<dbReference type="AlphaFoldDB" id="A0A6I4SLA2"/>
<dbReference type="Gene3D" id="1.25.40.10">
    <property type="entry name" value="Tetratricopeptide repeat domain"/>
    <property type="match status" value="1"/>
</dbReference>
<evidence type="ECO:0000313" key="4">
    <source>
        <dbReference type="Proteomes" id="UP000468943"/>
    </source>
</evidence>
<dbReference type="Proteomes" id="UP000468943">
    <property type="component" value="Unassembled WGS sequence"/>
</dbReference>
<gene>
    <name evidence="3" type="ORF">GRI36_06555</name>
</gene>
<comment type="caution">
    <text evidence="3">The sequence shown here is derived from an EMBL/GenBank/DDBJ whole genome shotgun (WGS) entry which is preliminary data.</text>
</comment>
<organism evidence="3 4">
    <name type="scientific">Pontixanthobacter gangjinensis</name>
    <dbReference type="NCBI Taxonomy" id="1028742"/>
    <lineage>
        <taxon>Bacteria</taxon>
        <taxon>Pseudomonadati</taxon>
        <taxon>Pseudomonadota</taxon>
        <taxon>Alphaproteobacteria</taxon>
        <taxon>Sphingomonadales</taxon>
        <taxon>Erythrobacteraceae</taxon>
        <taxon>Pontixanthobacter</taxon>
    </lineage>
</organism>
<feature type="signal peptide" evidence="1">
    <location>
        <begin position="1"/>
        <end position="23"/>
    </location>
</feature>
<evidence type="ECO:0000256" key="1">
    <source>
        <dbReference type="SAM" id="SignalP"/>
    </source>
</evidence>
<dbReference type="OrthoDB" id="9787760at2"/>
<protein>
    <submittedName>
        <fullName evidence="3">CHAT domain-containing protein</fullName>
    </submittedName>
</protein>
<dbReference type="SUPFAM" id="SSF48452">
    <property type="entry name" value="TPR-like"/>
    <property type="match status" value="1"/>
</dbReference>
<dbReference type="InterPro" id="IPR011990">
    <property type="entry name" value="TPR-like_helical_dom_sf"/>
</dbReference>
<name>A0A6I4SLA2_9SPHN</name>
<evidence type="ECO:0000259" key="2">
    <source>
        <dbReference type="Pfam" id="PF12770"/>
    </source>
</evidence>
<reference evidence="3 4" key="1">
    <citation type="submission" date="2019-12" db="EMBL/GenBank/DDBJ databases">
        <title>Genomic-based taxomic classification of the family Erythrobacteraceae.</title>
        <authorList>
            <person name="Xu L."/>
        </authorList>
    </citation>
    <scope>NUCLEOTIDE SEQUENCE [LARGE SCALE GENOMIC DNA]</scope>
    <source>
        <strain evidence="3 4">JCM 17802</strain>
    </source>
</reference>
<dbReference type="Pfam" id="PF12770">
    <property type="entry name" value="CHAT"/>
    <property type="match status" value="1"/>
</dbReference>
<feature type="domain" description="CHAT" evidence="2">
    <location>
        <begin position="684"/>
        <end position="1018"/>
    </location>
</feature>
<sequence>MIRHKITLPALLLASVSFGNVAAAQQSQPVLLRDSFPIGDAGGILCQVQDRSVGNPAKQTMFDRRWAVVCRDSAQPIAFLYAFRDLAVDPFTLTAPLRTAQLDCESEVTANSDTRFVGSNWSKCKIAGTRLDWSKVVSRIGATTYVAEGFAAYDDATDLALRSIVTNSIAMGTIDAASTSVADPASFARVQAGTLQPDQALAEGYRRNLVGEYAEAAAYFETLQKRLEGEGNSDINPGEFLVNRALQKSNLGEFAEANRLFGQVEAQTSGDPVTDRLYRNFEAIHLLNQGFVPEAIDRLDRPLEGASLGIVQQRASLSITLPLAARINQGERGGNLLGFVDELKLSPAERAEIIDAQALQLRGTAQRISGQYDQARASLIDAYGRATAVRDGRVTSITRLRSQVLSELAVIAERQDKPAEAENYLRSALTLLEAQYPERRAVSAVQARLAAFLLRQGRQDEAMELYRGVVDRAVGTRDAITGFANQLGPYFRILADSPDGDLEATQQFFKASQVLVRPGVAETQAVLSRELSANSDEASRLFRQALDLGRDIERLRIRFEALAKAQQTPAVTQQRAELADQIDRLEQSQILTQARLSEYPQYRVIAPRSLELDEFRAALKPGEAYARIAMVGDDVFMFYTDNKIAKAYRVDMSVDDLEFQVDVLRASISLFEGGQLVTYPYELRTAHDLYLKLFDPVAGELGAIDHLIFEPDGAMLRMPIEILVADDQSVAAYEARAADPAGDVFDFTGVNWFTKGRMVSTAVSAQAFVDARKVERSRASQEYLGLGKNQPIGEAPTAEIRAVIASGNDNCGWDASLWNSPIDDAELITAQGIIGAGASELITGASFTDASIREKNDLDQFRIIHFATHGLVTPPNADCPAQPSLLTSFGGEGSDGLLTFEEIFELNLDADLVILSACDTAGEASIEATRAAGVASGGGTALDGLVRAFIGAGGRTIMASHWPAPDDFGATERLMSQMFRIGRTAGLGRALHDSRQLLMDDPETSHPYYWGGFAIIGDAARPLLSQQAASELTETPASLAVAGEATISQ</sequence>
<feature type="chain" id="PRO_5026310403" evidence="1">
    <location>
        <begin position="24"/>
        <end position="1049"/>
    </location>
</feature>